<comment type="caution">
    <text evidence="2">The sequence shown here is derived from an EMBL/GenBank/DDBJ whole genome shotgun (WGS) entry which is preliminary data.</text>
</comment>
<evidence type="ECO:0000259" key="1">
    <source>
        <dbReference type="Pfam" id="PF00724"/>
    </source>
</evidence>
<proteinExistence type="predicted"/>
<dbReference type="InterPro" id="IPR013785">
    <property type="entry name" value="Aldolase_TIM"/>
</dbReference>
<dbReference type="OrthoDB" id="276546at2759"/>
<protein>
    <submittedName>
        <fullName evidence="2">12-oxophytodienoate reductase 1</fullName>
    </submittedName>
</protein>
<keyword evidence="3" id="KW-1185">Reference proteome</keyword>
<reference evidence="2 3" key="1">
    <citation type="submission" date="2016-03" db="EMBL/GenBank/DDBJ databases">
        <title>Whole genome sequencing of Grifola frondosa 9006-11.</title>
        <authorList>
            <person name="Min B."/>
            <person name="Park H."/>
            <person name="Kim J.-G."/>
            <person name="Cho H."/>
            <person name="Oh Y.-L."/>
            <person name="Kong W.-S."/>
            <person name="Choi I.-G."/>
        </authorList>
    </citation>
    <scope>NUCLEOTIDE SEQUENCE [LARGE SCALE GENOMIC DNA]</scope>
    <source>
        <strain evidence="2 3">9006-11</strain>
    </source>
</reference>
<dbReference type="Proteomes" id="UP000092993">
    <property type="component" value="Unassembled WGS sequence"/>
</dbReference>
<gene>
    <name evidence="2" type="primary">OPR1</name>
    <name evidence="2" type="ORF">A0H81_13766</name>
</gene>
<evidence type="ECO:0000313" key="3">
    <source>
        <dbReference type="Proteomes" id="UP000092993"/>
    </source>
</evidence>
<dbReference type="PANTHER" id="PTHR22893:SF91">
    <property type="entry name" value="NADPH DEHYDROGENASE 2-RELATED"/>
    <property type="match status" value="1"/>
</dbReference>
<dbReference type="EMBL" id="LUGG01000032">
    <property type="protein sequence ID" value="OBZ66261.1"/>
    <property type="molecule type" value="Genomic_DNA"/>
</dbReference>
<feature type="domain" description="NADH:flavin oxidoreductase/NADH oxidase N-terminal" evidence="1">
    <location>
        <begin position="8"/>
        <end position="274"/>
    </location>
</feature>
<dbReference type="Pfam" id="PF00724">
    <property type="entry name" value="Oxidored_FMN"/>
    <property type="match status" value="1"/>
</dbReference>
<name>A0A1C7LND9_GRIFR</name>
<dbReference type="GO" id="GO:0016491">
    <property type="term" value="F:oxidoreductase activity"/>
    <property type="evidence" value="ECO:0007669"/>
    <property type="project" value="InterPro"/>
</dbReference>
<dbReference type="SUPFAM" id="SSF51395">
    <property type="entry name" value="FMN-linked oxidoreductases"/>
    <property type="match status" value="1"/>
</dbReference>
<dbReference type="GO" id="GO:0010181">
    <property type="term" value="F:FMN binding"/>
    <property type="evidence" value="ECO:0007669"/>
    <property type="project" value="InterPro"/>
</dbReference>
<dbReference type="OMA" id="SASIWPF"/>
<dbReference type="AlphaFoldDB" id="A0A1C7LND9"/>
<evidence type="ECO:0000313" key="2">
    <source>
        <dbReference type="EMBL" id="OBZ66261.1"/>
    </source>
</evidence>
<dbReference type="InterPro" id="IPR001155">
    <property type="entry name" value="OxRdtase_FMN_N"/>
</dbReference>
<dbReference type="InterPro" id="IPR045247">
    <property type="entry name" value="Oye-like"/>
</dbReference>
<sequence length="390" mass="42231">MANHADPLTAPFTLAGHVLRHRIALAPITRMRASHDGVPHPLTPVYYAQRTTPGGLLISEGTVVHPRGRGFPNTPGIYTPAQIDAWKDVTAAVHAKGGVIFCQVWHVGRVAVPRTTGGHPPLAATSRPLPGRHQLFGRANEEEEYVQGEALTHAGIAEIVAQFTEAARNAVEAGFDGVEIHGGNGYLLDTFVHDNINDREDEYGGSLENRLRFPLRVVDAIVETVGAKRTAIRIAPFHVLQETRDSDRMATFTWYAEELEKRGLAYIHVVEPRYDQLSTEGAFSGNLVRSVDSVLAEGNVETTRDAESEPKEGDADDAFSIWPFRRILRTTPLITAGGHSAASAREAVSEGKDELSDDFTCESSVGISGRADLVAFGDTSLRTQICLGGS</sequence>
<dbReference type="CDD" id="cd02933">
    <property type="entry name" value="OYE_like_FMN"/>
    <property type="match status" value="1"/>
</dbReference>
<dbReference type="STRING" id="5627.A0A1C7LND9"/>
<accession>A0A1C7LND9</accession>
<organism evidence="2 3">
    <name type="scientific">Grifola frondosa</name>
    <name type="common">Maitake</name>
    <name type="synonym">Polyporus frondosus</name>
    <dbReference type="NCBI Taxonomy" id="5627"/>
    <lineage>
        <taxon>Eukaryota</taxon>
        <taxon>Fungi</taxon>
        <taxon>Dikarya</taxon>
        <taxon>Basidiomycota</taxon>
        <taxon>Agaricomycotina</taxon>
        <taxon>Agaricomycetes</taxon>
        <taxon>Polyporales</taxon>
        <taxon>Grifolaceae</taxon>
        <taxon>Grifola</taxon>
    </lineage>
</organism>
<dbReference type="Gene3D" id="3.20.20.70">
    <property type="entry name" value="Aldolase class I"/>
    <property type="match status" value="1"/>
</dbReference>
<dbReference type="PANTHER" id="PTHR22893">
    <property type="entry name" value="NADH OXIDOREDUCTASE-RELATED"/>
    <property type="match status" value="1"/>
</dbReference>